<name>A0A1W2GGQ4_REIFA</name>
<evidence type="ECO:0000313" key="3">
    <source>
        <dbReference type="EMBL" id="SMD35839.1"/>
    </source>
</evidence>
<evidence type="ECO:0000256" key="1">
    <source>
        <dbReference type="SAM" id="Coils"/>
    </source>
</evidence>
<feature type="coiled-coil region" evidence="1">
    <location>
        <begin position="44"/>
        <end position="99"/>
    </location>
</feature>
<keyword evidence="4" id="KW-1185">Reference proteome</keyword>
<organism evidence="3 4">
    <name type="scientific">Reichenbachiella faecimaris</name>
    <dbReference type="NCBI Taxonomy" id="692418"/>
    <lineage>
        <taxon>Bacteria</taxon>
        <taxon>Pseudomonadati</taxon>
        <taxon>Bacteroidota</taxon>
        <taxon>Cytophagia</taxon>
        <taxon>Cytophagales</taxon>
        <taxon>Reichenbachiellaceae</taxon>
        <taxon>Reichenbachiella</taxon>
    </lineage>
</organism>
<dbReference type="Gene3D" id="1.10.287.1490">
    <property type="match status" value="1"/>
</dbReference>
<evidence type="ECO:0000256" key="2">
    <source>
        <dbReference type="SAM" id="SignalP"/>
    </source>
</evidence>
<feature type="signal peptide" evidence="2">
    <location>
        <begin position="1"/>
        <end position="19"/>
    </location>
</feature>
<dbReference type="RefSeq" id="WP_084373246.1">
    <property type="nucleotide sequence ID" value="NZ_FWYF01000003.1"/>
</dbReference>
<evidence type="ECO:0008006" key="5">
    <source>
        <dbReference type="Google" id="ProtNLM"/>
    </source>
</evidence>
<accession>A0A1W2GGQ4</accession>
<gene>
    <name evidence="3" type="ORF">SAMN04488029_2566</name>
</gene>
<sequence>MKNILAIFSLLIFVGFAQTAEAQMSKQETKEWKKRIKALSPEQYKALLEENKSLKGQLSSLKKEVAGVDDRIKEKDDQIADYQDQVSSLRRELADAKKKSVEDLGSGASAGNTRSLGAGGAVNEKGVLFKVQIGAFKKKDLSDFSKNNPSFQLDEKDGVMKYTIGMFKDYWEADTFKKYLREMGVKDAWIVAFKDGKRVPIKDVLEGVI</sequence>
<reference evidence="3 4" key="1">
    <citation type="submission" date="2017-04" db="EMBL/GenBank/DDBJ databases">
        <authorList>
            <person name="Afonso C.L."/>
            <person name="Miller P.J."/>
            <person name="Scott M.A."/>
            <person name="Spackman E."/>
            <person name="Goraichik I."/>
            <person name="Dimitrov K.M."/>
            <person name="Suarez D.L."/>
            <person name="Swayne D.E."/>
        </authorList>
    </citation>
    <scope>NUCLEOTIDE SEQUENCE [LARGE SCALE GENOMIC DNA]</scope>
    <source>
        <strain evidence="3 4">DSM 26133</strain>
    </source>
</reference>
<dbReference type="EMBL" id="FWYF01000003">
    <property type="protein sequence ID" value="SMD35839.1"/>
    <property type="molecule type" value="Genomic_DNA"/>
</dbReference>
<dbReference type="STRING" id="692418.SAMN04488029_2566"/>
<proteinExistence type="predicted"/>
<evidence type="ECO:0000313" key="4">
    <source>
        <dbReference type="Proteomes" id="UP000192472"/>
    </source>
</evidence>
<protein>
    <recommendedName>
        <fullName evidence="5">Ezrin/radixin/moesin family protein</fullName>
    </recommendedName>
</protein>
<keyword evidence="1" id="KW-0175">Coiled coil</keyword>
<dbReference type="AlphaFoldDB" id="A0A1W2GGQ4"/>
<keyword evidence="2" id="KW-0732">Signal</keyword>
<dbReference type="Proteomes" id="UP000192472">
    <property type="component" value="Unassembled WGS sequence"/>
</dbReference>
<feature type="chain" id="PRO_5012619376" description="Ezrin/radixin/moesin family protein" evidence="2">
    <location>
        <begin position="20"/>
        <end position="209"/>
    </location>
</feature>